<keyword evidence="5" id="KW-1185">Reference proteome</keyword>
<dbReference type="InterPro" id="IPR018060">
    <property type="entry name" value="HTH_AraC"/>
</dbReference>
<evidence type="ECO:0000259" key="3">
    <source>
        <dbReference type="PROSITE" id="PS01124"/>
    </source>
</evidence>
<organism evidence="4 5">
    <name type="scientific">Sinorhizobium numidicum</name>
    <dbReference type="NCBI Taxonomy" id="680248"/>
    <lineage>
        <taxon>Bacteria</taxon>
        <taxon>Pseudomonadati</taxon>
        <taxon>Pseudomonadota</taxon>
        <taxon>Alphaproteobacteria</taxon>
        <taxon>Hyphomicrobiales</taxon>
        <taxon>Rhizobiaceae</taxon>
        <taxon>Sinorhizobium/Ensifer group</taxon>
        <taxon>Sinorhizobium</taxon>
    </lineage>
</organism>
<dbReference type="PANTHER" id="PTHR43436:SF1">
    <property type="entry name" value="TRANSCRIPTIONAL REGULATORY PROTEIN"/>
    <property type="match status" value="1"/>
</dbReference>
<dbReference type="RefSeq" id="WP_280734327.1">
    <property type="nucleotide sequence ID" value="NZ_CP120368.1"/>
</dbReference>
<dbReference type="PROSITE" id="PS01124">
    <property type="entry name" value="HTH_ARAC_FAMILY_2"/>
    <property type="match status" value="1"/>
</dbReference>
<accession>A0ABY8CXX7</accession>
<keyword evidence="2" id="KW-0804">Transcription</keyword>
<dbReference type="InterPro" id="IPR009057">
    <property type="entry name" value="Homeodomain-like_sf"/>
</dbReference>
<dbReference type="Pfam" id="PF06719">
    <property type="entry name" value="AraC_N"/>
    <property type="match status" value="1"/>
</dbReference>
<reference evidence="4 5" key="1">
    <citation type="submission" date="2023-03" db="EMBL/GenBank/DDBJ databases">
        <authorList>
            <person name="Kaur S."/>
            <person name="Espinosa-Saiz D."/>
            <person name="Velazquez E."/>
            <person name="Menendez E."/>
            <person name="diCenzo G.C."/>
        </authorList>
    </citation>
    <scope>NUCLEOTIDE SEQUENCE [LARGE SCALE GENOMIC DNA]</scope>
    <source>
        <strain evidence="4 5">LMG 27395</strain>
    </source>
</reference>
<evidence type="ECO:0000313" key="4">
    <source>
        <dbReference type="EMBL" id="WEX83504.1"/>
    </source>
</evidence>
<feature type="domain" description="HTH araC/xylS-type" evidence="3">
    <location>
        <begin position="196"/>
        <end position="294"/>
    </location>
</feature>
<keyword evidence="1" id="KW-0805">Transcription regulation</keyword>
<proteinExistence type="predicted"/>
<sequence>MTPAQRTPRQEMIDIIARIAGEDGDYPTIIPSLSIHRHSSPARPNCAAYKPSLAIIVQGAKRVVLGEETLIYGASDYLLTSIDLPVLSQVSVASPQEPYLSMVFQIDTGRIPALLETIGDGPAKSAASPRGMTVSKLTPDLEDAALRVLRLLDRPADIAALLPLLEQEILYRLLIGPHGARLRQMTTAESQPHQVGRAVAWLKEHYSRPLRIDDLASRVSMSVSSLHHHFKAITAMSPLQYQKQLRLQEARRLMLEERLDAGDAGHQVGYDSQAQFSREYARHFGEPPMRDIGRVRRSLVGRLGSEPEMLSEA</sequence>
<dbReference type="PANTHER" id="PTHR43436">
    <property type="entry name" value="ARAC-FAMILY TRANSCRIPTIONAL REGULATOR"/>
    <property type="match status" value="1"/>
</dbReference>
<protein>
    <submittedName>
        <fullName evidence="4">AraC family transcriptional regulator</fullName>
    </submittedName>
</protein>
<dbReference type="InterPro" id="IPR009594">
    <property type="entry name" value="Tscrpt_reg_HTH_AraC_N"/>
</dbReference>
<evidence type="ECO:0000313" key="5">
    <source>
        <dbReference type="Proteomes" id="UP001235547"/>
    </source>
</evidence>
<evidence type="ECO:0000256" key="2">
    <source>
        <dbReference type="ARBA" id="ARBA00023163"/>
    </source>
</evidence>
<dbReference type="Gene3D" id="1.10.10.60">
    <property type="entry name" value="Homeodomain-like"/>
    <property type="match status" value="1"/>
</dbReference>
<gene>
    <name evidence="4" type="ORF">PYH38_002283</name>
</gene>
<evidence type="ECO:0000256" key="1">
    <source>
        <dbReference type="ARBA" id="ARBA00023015"/>
    </source>
</evidence>
<dbReference type="EMBL" id="CP120371">
    <property type="protein sequence ID" value="WEX83504.1"/>
    <property type="molecule type" value="Genomic_DNA"/>
</dbReference>
<dbReference type="SUPFAM" id="SSF46689">
    <property type="entry name" value="Homeodomain-like"/>
    <property type="match status" value="2"/>
</dbReference>
<name>A0ABY8CXX7_9HYPH</name>
<dbReference type="SMART" id="SM00342">
    <property type="entry name" value="HTH_ARAC"/>
    <property type="match status" value="1"/>
</dbReference>
<dbReference type="Proteomes" id="UP001235547">
    <property type="component" value="Chromosome 1"/>
</dbReference>
<dbReference type="Pfam" id="PF12833">
    <property type="entry name" value="HTH_18"/>
    <property type="match status" value="1"/>
</dbReference>